<dbReference type="PANTHER" id="PTHR10672">
    <property type="entry name" value="ADDUCIN"/>
    <property type="match status" value="1"/>
</dbReference>
<dbReference type="InterPro" id="IPR051017">
    <property type="entry name" value="Aldolase-II_Adducin_sf"/>
</dbReference>
<dbReference type="Gene3D" id="3.40.225.10">
    <property type="entry name" value="Class II aldolase/adducin N-terminal domain"/>
    <property type="match status" value="1"/>
</dbReference>
<dbReference type="AlphaFoldDB" id="A0A382LGS8"/>
<proteinExistence type="predicted"/>
<sequence length="185" mass="20671">LLLLDVDDMGVMDQDDAPDATAWGLHGSVHRHCPRARCIMHAHPIYSTVLASLADSNLPPIDQNTATFFNRYVIDHNYGGLAFSEEGQRCAELLSGNECKVMIMGNHGIMVIGDDVADTFNRLYYFERAAETYVKALWTQKPLRILADELAERTAQALESYPGQGDRHFNELLAILDAEEPDYAD</sequence>
<gene>
    <name evidence="2" type="ORF">METZ01_LOCUS288928</name>
</gene>
<dbReference type="PANTHER" id="PTHR10672:SF3">
    <property type="entry name" value="PROTEIN HU-LI TAI SHAO"/>
    <property type="match status" value="1"/>
</dbReference>
<feature type="domain" description="Class II aldolase/adducin N-terminal" evidence="1">
    <location>
        <begin position="1"/>
        <end position="134"/>
    </location>
</feature>
<dbReference type="GO" id="GO:0005856">
    <property type="term" value="C:cytoskeleton"/>
    <property type="evidence" value="ECO:0007669"/>
    <property type="project" value="TreeGrafter"/>
</dbReference>
<dbReference type="SUPFAM" id="SSF53639">
    <property type="entry name" value="AraD/HMP-PK domain-like"/>
    <property type="match status" value="1"/>
</dbReference>
<dbReference type="Pfam" id="PF00596">
    <property type="entry name" value="Aldolase_II"/>
    <property type="match status" value="1"/>
</dbReference>
<organism evidence="2">
    <name type="scientific">marine metagenome</name>
    <dbReference type="NCBI Taxonomy" id="408172"/>
    <lineage>
        <taxon>unclassified sequences</taxon>
        <taxon>metagenomes</taxon>
        <taxon>ecological metagenomes</taxon>
    </lineage>
</organism>
<dbReference type="GO" id="GO:0051015">
    <property type="term" value="F:actin filament binding"/>
    <property type="evidence" value="ECO:0007669"/>
    <property type="project" value="TreeGrafter"/>
</dbReference>
<dbReference type="InterPro" id="IPR001303">
    <property type="entry name" value="Aldolase_II/adducin_N"/>
</dbReference>
<dbReference type="InterPro" id="IPR036409">
    <property type="entry name" value="Aldolase_II/adducin_N_sf"/>
</dbReference>
<dbReference type="EMBL" id="UINC01087055">
    <property type="protein sequence ID" value="SVC36074.1"/>
    <property type="molecule type" value="Genomic_DNA"/>
</dbReference>
<dbReference type="SMART" id="SM01007">
    <property type="entry name" value="Aldolase_II"/>
    <property type="match status" value="1"/>
</dbReference>
<protein>
    <recommendedName>
        <fullName evidence="1">Class II aldolase/adducin N-terminal domain-containing protein</fullName>
    </recommendedName>
</protein>
<feature type="non-terminal residue" evidence="2">
    <location>
        <position position="1"/>
    </location>
</feature>
<evidence type="ECO:0000313" key="2">
    <source>
        <dbReference type="EMBL" id="SVC36074.1"/>
    </source>
</evidence>
<dbReference type="NCBIfam" id="NF005689">
    <property type="entry name" value="PRK07490.1"/>
    <property type="match status" value="1"/>
</dbReference>
<name>A0A382LGS8_9ZZZZ</name>
<accession>A0A382LGS8</accession>
<evidence type="ECO:0000259" key="1">
    <source>
        <dbReference type="SMART" id="SM01007"/>
    </source>
</evidence>
<reference evidence="2" key="1">
    <citation type="submission" date="2018-05" db="EMBL/GenBank/DDBJ databases">
        <authorList>
            <person name="Lanie J.A."/>
            <person name="Ng W.-L."/>
            <person name="Kazmierczak K.M."/>
            <person name="Andrzejewski T.M."/>
            <person name="Davidsen T.M."/>
            <person name="Wayne K.J."/>
            <person name="Tettelin H."/>
            <person name="Glass J.I."/>
            <person name="Rusch D."/>
            <person name="Podicherti R."/>
            <person name="Tsui H.-C.T."/>
            <person name="Winkler M.E."/>
        </authorList>
    </citation>
    <scope>NUCLEOTIDE SEQUENCE</scope>
</reference>